<name>A0A4Z1FLP2_9HELO</name>
<evidence type="ECO:0000256" key="4">
    <source>
        <dbReference type="ARBA" id="ARBA00023224"/>
    </source>
</evidence>
<dbReference type="Gene3D" id="3.40.50.300">
    <property type="entry name" value="P-loop containing nucleotide triphosphate hydrolases"/>
    <property type="match status" value="1"/>
</dbReference>
<protein>
    <recommendedName>
        <fullName evidence="8">Fungal N-terminal domain-containing protein</fullName>
    </recommendedName>
</protein>
<dbReference type="EMBL" id="PQXI01000168">
    <property type="protein sequence ID" value="TGO22441.1"/>
    <property type="molecule type" value="Genomic_DNA"/>
</dbReference>
<evidence type="ECO:0000313" key="6">
    <source>
        <dbReference type="EMBL" id="TGO22441.1"/>
    </source>
</evidence>
<dbReference type="InterPro" id="IPR001019">
    <property type="entry name" value="Gprotein_alpha_su"/>
</dbReference>
<keyword evidence="1 5" id="KW-0479">Metal-binding</keyword>
<comment type="caution">
    <text evidence="6">The sequence shown here is derived from an EMBL/GenBank/DDBJ whole genome shotgun (WGS) entry which is preliminary data.</text>
</comment>
<dbReference type="AlphaFoldDB" id="A0A4Z1FLP2"/>
<dbReference type="Gene3D" id="1.10.400.10">
    <property type="entry name" value="GI Alpha 1, domain 2-like"/>
    <property type="match status" value="1"/>
</dbReference>
<dbReference type="PROSITE" id="PS51882">
    <property type="entry name" value="G_ALPHA"/>
    <property type="match status" value="1"/>
</dbReference>
<evidence type="ECO:0000256" key="1">
    <source>
        <dbReference type="ARBA" id="ARBA00022723"/>
    </source>
</evidence>
<keyword evidence="7" id="KW-1185">Reference proteome</keyword>
<evidence type="ECO:0000256" key="2">
    <source>
        <dbReference type="ARBA" id="ARBA00022741"/>
    </source>
</evidence>
<dbReference type="GO" id="GO:0046872">
    <property type="term" value="F:metal ion binding"/>
    <property type="evidence" value="ECO:0007669"/>
    <property type="project" value="UniProtKB-KW"/>
</dbReference>
<keyword evidence="5" id="KW-0460">Magnesium</keyword>
<keyword evidence="2" id="KW-0547">Nucleotide-binding</keyword>
<dbReference type="InterPro" id="IPR027417">
    <property type="entry name" value="P-loop_NTPase"/>
</dbReference>
<evidence type="ECO:0008006" key="8">
    <source>
        <dbReference type="Google" id="ProtNLM"/>
    </source>
</evidence>
<dbReference type="PANTHER" id="PTHR10218">
    <property type="entry name" value="GTP-BINDING PROTEIN ALPHA SUBUNIT"/>
    <property type="match status" value="1"/>
</dbReference>
<accession>A0A4Z1FLP2</accession>
<dbReference type="FunFam" id="3.40.50.300:FF:000692">
    <property type="entry name" value="Guanine nucleotide-binding protein subunit alpha"/>
    <property type="match status" value="1"/>
</dbReference>
<keyword evidence="4" id="KW-0807">Transducer</keyword>
<organism evidence="6 7">
    <name type="scientific">Botrytis paeoniae</name>
    <dbReference type="NCBI Taxonomy" id="278948"/>
    <lineage>
        <taxon>Eukaryota</taxon>
        <taxon>Fungi</taxon>
        <taxon>Dikarya</taxon>
        <taxon>Ascomycota</taxon>
        <taxon>Pezizomycotina</taxon>
        <taxon>Leotiomycetes</taxon>
        <taxon>Helotiales</taxon>
        <taxon>Sclerotiniaceae</taxon>
        <taxon>Botrytis</taxon>
    </lineage>
</organism>
<dbReference type="GO" id="GO:0001664">
    <property type="term" value="F:G protein-coupled receptor binding"/>
    <property type="evidence" value="ECO:0007669"/>
    <property type="project" value="TreeGrafter"/>
</dbReference>
<dbReference type="GO" id="GO:0007188">
    <property type="term" value="P:adenylate cyclase-modulating G protein-coupled receptor signaling pathway"/>
    <property type="evidence" value="ECO:0007669"/>
    <property type="project" value="TreeGrafter"/>
</dbReference>
<dbReference type="SUPFAM" id="SSF52540">
    <property type="entry name" value="P-loop containing nucleoside triphosphate hydrolases"/>
    <property type="match status" value="1"/>
</dbReference>
<evidence type="ECO:0000256" key="5">
    <source>
        <dbReference type="PIRSR" id="PIRSR601019-2"/>
    </source>
</evidence>
<dbReference type="Pfam" id="PF00503">
    <property type="entry name" value="G-alpha"/>
    <property type="match status" value="1"/>
</dbReference>
<dbReference type="GO" id="GO:0031683">
    <property type="term" value="F:G-protein beta/gamma-subunit complex binding"/>
    <property type="evidence" value="ECO:0007669"/>
    <property type="project" value="InterPro"/>
</dbReference>
<dbReference type="PANTHER" id="PTHR10218:SF302">
    <property type="entry name" value="GUANINE NUCLEOTIDE-BINDING PROTEIN ALPHA-5 SUBUNIT"/>
    <property type="match status" value="1"/>
</dbReference>
<dbReference type="GO" id="GO:0005834">
    <property type="term" value="C:heterotrimeric G-protein complex"/>
    <property type="evidence" value="ECO:0007669"/>
    <property type="project" value="TreeGrafter"/>
</dbReference>
<gene>
    <name evidence="6" type="ORF">BPAE_0168g00120</name>
</gene>
<dbReference type="PRINTS" id="PR00318">
    <property type="entry name" value="GPROTEINA"/>
</dbReference>
<evidence type="ECO:0000256" key="3">
    <source>
        <dbReference type="ARBA" id="ARBA00023134"/>
    </source>
</evidence>
<dbReference type="GO" id="GO:0005737">
    <property type="term" value="C:cytoplasm"/>
    <property type="evidence" value="ECO:0007669"/>
    <property type="project" value="TreeGrafter"/>
</dbReference>
<feature type="binding site" evidence="5">
    <location>
        <position position="510"/>
    </location>
    <ligand>
        <name>Mg(2+)</name>
        <dbReference type="ChEBI" id="CHEBI:18420"/>
    </ligand>
</feature>
<dbReference type="GO" id="GO:0005525">
    <property type="term" value="F:GTP binding"/>
    <property type="evidence" value="ECO:0007669"/>
    <property type="project" value="UniProtKB-KW"/>
</dbReference>
<dbReference type="SUPFAM" id="SSF47895">
    <property type="entry name" value="Transducin (alpha subunit), insertion domain"/>
    <property type="match status" value="1"/>
</dbReference>
<dbReference type="SMART" id="SM00275">
    <property type="entry name" value="G_alpha"/>
    <property type="match status" value="1"/>
</dbReference>
<proteinExistence type="predicted"/>
<dbReference type="InterPro" id="IPR011025">
    <property type="entry name" value="GproteinA_insert"/>
</dbReference>
<feature type="binding site" evidence="5">
    <location>
        <position position="391"/>
    </location>
    <ligand>
        <name>Mg(2+)</name>
        <dbReference type="ChEBI" id="CHEBI:18420"/>
    </ligand>
</feature>
<sequence>MDPVSVIGLTGSLLSIGKIITKSIRSLTTLQSKYKDASLMVSLLIGQLTTIRAALSEVSDWITTSLRGIVEHEQLVDDLKVSLGSILMLISILDDRISQLDRNDLGDLNLRGKIKFLWDENEMGELDSYLNSQINALTLLLSSIQWYVPAMYHRRTVRSTFDRNQFLRRSDSRHTFQKVEDGRSSLMMLGSRSVTTDSMSLLDIEFDFDHEIITTDVYRNALRSLRKITNKKPQANTINVIEETPNPEMDGNTVCQNTSQSDANQMGSKVSTPNKATAFIQKSIPLPLIPETTVLKDITLETSVSINFTNYKSNSTSRSTPSLAGNASKSSKFYDPILRHMKLPAPAMQNLFGNNVKPTLRPPHITPLQDNMKIPSLSSVLLFGSSNSGKSTLKKSIDMFYYRITRRERFAYRESIYLNIVDCIQAVLAEMKERKIPSAWAQKHGLYDTGDWPYEYTFGIICSFGDSLWEDSGFQDTFRRTGDLALKESRIFDPGYLPNHEDVLRLLVRSTGIDTTFITCNSKSVKVYDVGGSRSERKKWIHTSGNGQAIIVFTVSMSTFERPAFEDLKGFCLLEDGLVLFKSMVTTGTWGRPKFILLFTKIDEFMRNIGTVPFQKAFKEHFPRFEGDIGDIQNIKDCFRQRFMDVVEEKFHKDVVVLFGNLVDPTLETTKVVLATISNLDNVLG</sequence>
<keyword evidence="3" id="KW-0342">GTP-binding</keyword>
<reference evidence="6 7" key="1">
    <citation type="submission" date="2017-12" db="EMBL/GenBank/DDBJ databases">
        <title>Comparative genomics of Botrytis spp.</title>
        <authorList>
            <person name="Valero-Jimenez C.A."/>
            <person name="Tapia P."/>
            <person name="Veloso J."/>
            <person name="Silva-Moreno E."/>
            <person name="Staats M."/>
            <person name="Valdes J.H."/>
            <person name="Van Kan J.A.L."/>
        </authorList>
    </citation>
    <scope>NUCLEOTIDE SEQUENCE [LARGE SCALE GENOMIC DNA]</scope>
    <source>
        <strain evidence="6 7">Bp0003</strain>
    </source>
</reference>
<evidence type="ECO:0000313" key="7">
    <source>
        <dbReference type="Proteomes" id="UP000297910"/>
    </source>
</evidence>
<dbReference type="GO" id="GO:0003924">
    <property type="term" value="F:GTPase activity"/>
    <property type="evidence" value="ECO:0007669"/>
    <property type="project" value="InterPro"/>
</dbReference>
<dbReference type="Proteomes" id="UP000297910">
    <property type="component" value="Unassembled WGS sequence"/>
</dbReference>